<dbReference type="Proteomes" id="UP001195483">
    <property type="component" value="Unassembled WGS sequence"/>
</dbReference>
<name>A0AAE0RQF4_9BIVA</name>
<dbReference type="EMBL" id="JAEAOA010000412">
    <property type="protein sequence ID" value="KAK3577737.1"/>
    <property type="molecule type" value="Genomic_DNA"/>
</dbReference>
<evidence type="ECO:0000313" key="2">
    <source>
        <dbReference type="Proteomes" id="UP001195483"/>
    </source>
</evidence>
<protein>
    <submittedName>
        <fullName evidence="1">Uncharacterized protein</fullName>
    </submittedName>
</protein>
<dbReference type="AlphaFoldDB" id="A0AAE0RQF4"/>
<organism evidence="1 2">
    <name type="scientific">Potamilus streckersoni</name>
    <dbReference type="NCBI Taxonomy" id="2493646"/>
    <lineage>
        <taxon>Eukaryota</taxon>
        <taxon>Metazoa</taxon>
        <taxon>Spiralia</taxon>
        <taxon>Lophotrochozoa</taxon>
        <taxon>Mollusca</taxon>
        <taxon>Bivalvia</taxon>
        <taxon>Autobranchia</taxon>
        <taxon>Heteroconchia</taxon>
        <taxon>Palaeoheterodonta</taxon>
        <taxon>Unionida</taxon>
        <taxon>Unionoidea</taxon>
        <taxon>Unionidae</taxon>
        <taxon>Ambleminae</taxon>
        <taxon>Lampsilini</taxon>
        <taxon>Potamilus</taxon>
    </lineage>
</organism>
<gene>
    <name evidence="1" type="ORF">CHS0354_005829</name>
</gene>
<comment type="caution">
    <text evidence="1">The sequence shown here is derived from an EMBL/GenBank/DDBJ whole genome shotgun (WGS) entry which is preliminary data.</text>
</comment>
<reference evidence="1" key="1">
    <citation type="journal article" date="2021" name="Genome Biol. Evol.">
        <title>A High-Quality Reference Genome for a Parasitic Bivalve with Doubly Uniparental Inheritance (Bivalvia: Unionida).</title>
        <authorList>
            <person name="Smith C.H."/>
        </authorList>
    </citation>
    <scope>NUCLEOTIDE SEQUENCE</scope>
    <source>
        <strain evidence="1">CHS0354</strain>
    </source>
</reference>
<evidence type="ECO:0000313" key="1">
    <source>
        <dbReference type="EMBL" id="KAK3577737.1"/>
    </source>
</evidence>
<keyword evidence="2" id="KW-1185">Reference proteome</keyword>
<proteinExistence type="predicted"/>
<reference evidence="1" key="2">
    <citation type="journal article" date="2021" name="Genome Biol. Evol.">
        <title>Developing a high-quality reference genome for a parasitic bivalve with doubly uniparental inheritance (Bivalvia: Unionida).</title>
        <authorList>
            <person name="Smith C.H."/>
        </authorList>
    </citation>
    <scope>NUCLEOTIDE SEQUENCE</scope>
    <source>
        <strain evidence="1">CHS0354</strain>
        <tissue evidence="1">Mantle</tissue>
    </source>
</reference>
<sequence>MKIYELARNSRISKPLHSCIRPQRVARETSDLTETSNNGPFTISSYDITSESSPKIEPNYSGEIRYSSETNFNNSEPYLPLNKHRSTKYQDDIERGLINCVLEEDGKTTTYRLCDHWCDETINNTLILHSQSFDSSELSELKYSELTRKKSREGWVFDTRPSQILYGTILRPLAPQRLRSFFMADQHWHATNRLNGRNVRFMPSVIVRRKETDDSI</sequence>
<reference evidence="1" key="3">
    <citation type="submission" date="2023-05" db="EMBL/GenBank/DDBJ databases">
        <authorList>
            <person name="Smith C.H."/>
        </authorList>
    </citation>
    <scope>NUCLEOTIDE SEQUENCE</scope>
    <source>
        <strain evidence="1">CHS0354</strain>
        <tissue evidence="1">Mantle</tissue>
    </source>
</reference>
<accession>A0AAE0RQF4</accession>